<evidence type="ECO:0000313" key="3">
    <source>
        <dbReference type="Proteomes" id="UP001642409"/>
    </source>
</evidence>
<gene>
    <name evidence="1" type="ORF">HINF_LOCUS6171</name>
    <name evidence="2" type="ORF">HINF_LOCUS72997</name>
</gene>
<dbReference type="Proteomes" id="UP001642409">
    <property type="component" value="Unassembled WGS sequence"/>
</dbReference>
<dbReference type="AlphaFoldDB" id="A0AA86NGD7"/>
<evidence type="ECO:0000313" key="2">
    <source>
        <dbReference type="EMBL" id="CAL6104885.1"/>
    </source>
</evidence>
<dbReference type="GO" id="GO:0006396">
    <property type="term" value="P:RNA processing"/>
    <property type="evidence" value="ECO:0007669"/>
    <property type="project" value="InterPro"/>
</dbReference>
<dbReference type="SMR" id="A0AA86NGD7"/>
<reference evidence="2 3" key="2">
    <citation type="submission" date="2024-07" db="EMBL/GenBank/DDBJ databases">
        <authorList>
            <person name="Akdeniz Z."/>
        </authorList>
    </citation>
    <scope>NUCLEOTIDE SEQUENCE [LARGE SCALE GENOMIC DNA]</scope>
</reference>
<dbReference type="Pfam" id="PF04032">
    <property type="entry name" value="Rpr2"/>
    <property type="match status" value="1"/>
</dbReference>
<comment type="caution">
    <text evidence="1">The sequence shown here is derived from an EMBL/GenBank/DDBJ whole genome shotgun (WGS) entry which is preliminary data.</text>
</comment>
<dbReference type="EMBL" id="CATOUU010000159">
    <property type="protein sequence ID" value="CAI9918526.1"/>
    <property type="molecule type" value="Genomic_DNA"/>
</dbReference>
<dbReference type="EMBL" id="CAXDID020000589">
    <property type="protein sequence ID" value="CAL6104885.1"/>
    <property type="molecule type" value="Genomic_DNA"/>
</dbReference>
<accession>A0AA86NGD7</accession>
<protein>
    <submittedName>
        <fullName evidence="1">RNAse P Rpr2/Rpp21/SNM1 subunit domain-containing protein</fullName>
    </submittedName>
    <submittedName>
        <fullName evidence="2">RNAse_P Rpr2/Rpp21/SNM1 subunit domain-containing protein</fullName>
    </submittedName>
</protein>
<organism evidence="1">
    <name type="scientific">Hexamita inflata</name>
    <dbReference type="NCBI Taxonomy" id="28002"/>
    <lineage>
        <taxon>Eukaryota</taxon>
        <taxon>Metamonada</taxon>
        <taxon>Diplomonadida</taxon>
        <taxon>Hexamitidae</taxon>
        <taxon>Hexamitinae</taxon>
        <taxon>Hexamita</taxon>
    </lineage>
</organism>
<name>A0AA86NGD7_9EUKA</name>
<sequence>MSKAKVKKAPKTRIASKRVVELQANIPQYEILLHLDQLHKLALLFPENSQYYNKQIVELSQNAQVRLDPSIKHTFCKKCYNGIHKQLRIIQNKLQYQCDKCNHCQIIKSIQNLQ</sequence>
<evidence type="ECO:0000313" key="1">
    <source>
        <dbReference type="EMBL" id="CAI9918526.1"/>
    </source>
</evidence>
<dbReference type="InterPro" id="IPR007175">
    <property type="entry name" value="Rpr2/Snm1/Rpp21"/>
</dbReference>
<reference evidence="1" key="1">
    <citation type="submission" date="2023-06" db="EMBL/GenBank/DDBJ databases">
        <authorList>
            <person name="Kurt Z."/>
        </authorList>
    </citation>
    <scope>NUCLEOTIDE SEQUENCE</scope>
</reference>
<keyword evidence="3" id="KW-1185">Reference proteome</keyword>
<proteinExistence type="predicted"/>